<protein>
    <recommendedName>
        <fullName evidence="8">EAL domain-containing protein</fullName>
    </recommendedName>
</protein>
<dbReference type="CDD" id="cd01949">
    <property type="entry name" value="GGDEF"/>
    <property type="match status" value="1"/>
</dbReference>
<dbReference type="InterPro" id="IPR029787">
    <property type="entry name" value="Nucleotide_cyclase"/>
</dbReference>
<evidence type="ECO:0000259" key="4">
    <source>
        <dbReference type="PROSITE" id="PS50883"/>
    </source>
</evidence>
<dbReference type="Pfam" id="PF00990">
    <property type="entry name" value="GGDEF"/>
    <property type="match status" value="1"/>
</dbReference>
<feature type="transmembrane region" description="Helical" evidence="2">
    <location>
        <begin position="246"/>
        <end position="266"/>
    </location>
</feature>
<dbReference type="SMART" id="SM00091">
    <property type="entry name" value="PAS"/>
    <property type="match status" value="1"/>
</dbReference>
<dbReference type="Gene3D" id="3.30.450.20">
    <property type="entry name" value="PAS domain"/>
    <property type="match status" value="1"/>
</dbReference>
<dbReference type="SMART" id="SM00267">
    <property type="entry name" value="GGDEF"/>
    <property type="match status" value="1"/>
</dbReference>
<comment type="cofactor">
    <cofactor evidence="1">
        <name>Mg(2+)</name>
        <dbReference type="ChEBI" id="CHEBI:18420"/>
    </cofactor>
</comment>
<dbReference type="FunFam" id="3.30.70.270:FF:000001">
    <property type="entry name" value="Diguanylate cyclase domain protein"/>
    <property type="match status" value="1"/>
</dbReference>
<dbReference type="PROSITE" id="PS50887">
    <property type="entry name" value="GGDEF"/>
    <property type="match status" value="1"/>
</dbReference>
<evidence type="ECO:0000259" key="5">
    <source>
        <dbReference type="PROSITE" id="PS50887"/>
    </source>
</evidence>
<dbReference type="NCBIfam" id="TIGR00229">
    <property type="entry name" value="sensory_box"/>
    <property type="match status" value="1"/>
</dbReference>
<sequence>MSHWSVARKVAMVFALLLATTLGVIAAAVWHTLAVERNVAHSQAVQQLVAQLTTLRMVAPDRVAVDDQSAKDQETLWLELEQSLEQVAGFAEHLPPELGQGLARFHASLGHHRIAFAQAVSAYRHDQRYAREQLFAERLLESPLASAVAADRERAARIAMQLSQLYVMRDLAVLDEIRPELARVEDQGLRDALRKRLGWAEANYVNDLGIRERQLFLDDALDGLIDLGTAVLAKLDRRNQQINRRLLASLAGLLVIYLALLLLIGWQAMRYVRHFLAAQTYAIAEIEQGRYGYQPWPLPDDELGRLGGFIKRVALGLGESRAQLEQSLNRLRLAARVFSSAREGIVITDRRGRIVDLNPTFSEMTGWPREEAIGRSMRPLRCDHHSKTFYRSIARSLASRGFWRGEAYIRHLDAEPFPALVVASEVKDDMGSTSHYVWLGDNITQIKDQQHRLEHLAHHDALTQLPNRVLFADRLEQAMAQVQRTGGLLAVCYLDLDDFKVVNDSLGHRAGDRLLIEVARRLRGIVRGLDTVARLGGDEFALVLNEVQDAEGCRMSLARLLEGLTKSFALGGGPLLQVSASIGAAVYNGGSTTADELVRRADQAMYRAKELGRNRFHLFEPGRALPLVDRENTLTRIERALADGEFVLYYQPKVDLRCGQVVAAEALIRWLHPRRGLVSPGEFLPVVEGTEFVGQLGDWVLDTALGQLAIWRAAGLELSVSVNISPSHLQAEGFAERLGEHLTTHERVPPSCLELEVLESTALEDIGFVSSVITDCRAYGVRFALDDFGTGFSSLAYLKGVPADVLKIDQSFVRDMLLDADDLALVEAIIGLGRTFRKQVIAEGVETDDQCLVLLRAGCDQVQGFGIARPMPAEELPGWVQSFIPDPRWQAESADVWPLHHLPLLAADVQHRRWVAQVDAYLEDADPRAVPPFAQSSDQCPFGLLAGAADRVPFAGKSETKRISDAHAEAHRVAAEAVALKQSGELESALAMREPLHQAQAQLLGALAAARRQIRRGL</sequence>
<dbReference type="Gene3D" id="3.20.20.450">
    <property type="entry name" value="EAL domain"/>
    <property type="match status" value="1"/>
</dbReference>
<dbReference type="Pfam" id="PF00563">
    <property type="entry name" value="EAL"/>
    <property type="match status" value="1"/>
</dbReference>
<dbReference type="Proteomes" id="UP001138768">
    <property type="component" value="Unassembled WGS sequence"/>
</dbReference>
<keyword evidence="2" id="KW-0812">Transmembrane</keyword>
<feature type="domain" description="PAS" evidence="3">
    <location>
        <begin position="330"/>
        <end position="377"/>
    </location>
</feature>
<dbReference type="RefSeq" id="WP_200243383.1">
    <property type="nucleotide sequence ID" value="NZ_NRRY01000014.1"/>
</dbReference>
<dbReference type="SMART" id="SM00052">
    <property type="entry name" value="EAL"/>
    <property type="match status" value="1"/>
</dbReference>
<dbReference type="EMBL" id="NRRY01000014">
    <property type="protein sequence ID" value="MBK1618876.1"/>
    <property type="molecule type" value="Genomic_DNA"/>
</dbReference>
<dbReference type="PANTHER" id="PTHR44757">
    <property type="entry name" value="DIGUANYLATE CYCLASE DGCP"/>
    <property type="match status" value="1"/>
</dbReference>
<proteinExistence type="predicted"/>
<evidence type="ECO:0000313" key="7">
    <source>
        <dbReference type="Proteomes" id="UP001138768"/>
    </source>
</evidence>
<dbReference type="InterPro" id="IPR013767">
    <property type="entry name" value="PAS_fold"/>
</dbReference>
<keyword evidence="2" id="KW-1133">Transmembrane helix</keyword>
<dbReference type="CDD" id="cd01948">
    <property type="entry name" value="EAL"/>
    <property type="match status" value="1"/>
</dbReference>
<evidence type="ECO:0000256" key="2">
    <source>
        <dbReference type="SAM" id="Phobius"/>
    </source>
</evidence>
<dbReference type="GO" id="GO:0006355">
    <property type="term" value="P:regulation of DNA-templated transcription"/>
    <property type="evidence" value="ECO:0007669"/>
    <property type="project" value="InterPro"/>
</dbReference>
<dbReference type="SUPFAM" id="SSF55785">
    <property type="entry name" value="PYP-like sensor domain (PAS domain)"/>
    <property type="match status" value="1"/>
</dbReference>
<dbReference type="PROSITE" id="PS50883">
    <property type="entry name" value="EAL"/>
    <property type="match status" value="1"/>
</dbReference>
<evidence type="ECO:0000256" key="1">
    <source>
        <dbReference type="ARBA" id="ARBA00001946"/>
    </source>
</evidence>
<dbReference type="SUPFAM" id="SSF141868">
    <property type="entry name" value="EAL domain-like"/>
    <property type="match status" value="1"/>
</dbReference>
<dbReference type="AlphaFoldDB" id="A0A9X0W8K4"/>
<keyword evidence="2" id="KW-0472">Membrane</keyword>
<dbReference type="PROSITE" id="PS50112">
    <property type="entry name" value="PAS"/>
    <property type="match status" value="1"/>
</dbReference>
<evidence type="ECO:0000313" key="6">
    <source>
        <dbReference type="EMBL" id="MBK1618876.1"/>
    </source>
</evidence>
<reference evidence="6 7" key="1">
    <citation type="journal article" date="2020" name="Microorganisms">
        <title>Osmotic Adaptation and Compatible Solute Biosynthesis of Phototrophic Bacteria as Revealed from Genome Analyses.</title>
        <authorList>
            <person name="Imhoff J.F."/>
            <person name="Rahn T."/>
            <person name="Kunzel S."/>
            <person name="Keller A."/>
            <person name="Neulinger S.C."/>
        </authorList>
    </citation>
    <scope>NUCLEOTIDE SEQUENCE [LARGE SCALE GENOMIC DNA]</scope>
    <source>
        <strain evidence="6 7">DSM 25653</strain>
    </source>
</reference>
<dbReference type="Gene3D" id="1.20.120.30">
    <property type="entry name" value="Aspartate receptor, ligand-binding domain"/>
    <property type="match status" value="1"/>
</dbReference>
<dbReference type="Gene3D" id="3.30.70.270">
    <property type="match status" value="1"/>
</dbReference>
<keyword evidence="7" id="KW-1185">Reference proteome</keyword>
<dbReference type="InterPro" id="IPR035919">
    <property type="entry name" value="EAL_sf"/>
</dbReference>
<name>A0A9X0W8K4_9GAMM</name>
<dbReference type="SUPFAM" id="SSF55073">
    <property type="entry name" value="Nucleotide cyclase"/>
    <property type="match status" value="1"/>
</dbReference>
<dbReference type="InterPro" id="IPR043128">
    <property type="entry name" value="Rev_trsase/Diguanyl_cyclase"/>
</dbReference>
<accession>A0A9X0W8K4</accession>
<organism evidence="6 7">
    <name type="scientific">Lamprobacter modestohalophilus</name>
    <dbReference type="NCBI Taxonomy" id="1064514"/>
    <lineage>
        <taxon>Bacteria</taxon>
        <taxon>Pseudomonadati</taxon>
        <taxon>Pseudomonadota</taxon>
        <taxon>Gammaproteobacteria</taxon>
        <taxon>Chromatiales</taxon>
        <taxon>Chromatiaceae</taxon>
        <taxon>Lamprobacter</taxon>
    </lineage>
</organism>
<evidence type="ECO:0000259" key="3">
    <source>
        <dbReference type="PROSITE" id="PS50112"/>
    </source>
</evidence>
<gene>
    <name evidence="6" type="ORF">CKO42_10615</name>
</gene>
<dbReference type="PANTHER" id="PTHR44757:SF2">
    <property type="entry name" value="BIOFILM ARCHITECTURE MAINTENANCE PROTEIN MBAA"/>
    <property type="match status" value="1"/>
</dbReference>
<dbReference type="InterPro" id="IPR052155">
    <property type="entry name" value="Biofilm_reg_signaling"/>
</dbReference>
<dbReference type="InterPro" id="IPR035965">
    <property type="entry name" value="PAS-like_dom_sf"/>
</dbReference>
<dbReference type="InterPro" id="IPR001633">
    <property type="entry name" value="EAL_dom"/>
</dbReference>
<comment type="caution">
    <text evidence="6">The sequence shown here is derived from an EMBL/GenBank/DDBJ whole genome shotgun (WGS) entry which is preliminary data.</text>
</comment>
<feature type="domain" description="EAL" evidence="4">
    <location>
        <begin position="630"/>
        <end position="884"/>
    </location>
</feature>
<dbReference type="InterPro" id="IPR000014">
    <property type="entry name" value="PAS"/>
</dbReference>
<evidence type="ECO:0008006" key="8">
    <source>
        <dbReference type="Google" id="ProtNLM"/>
    </source>
</evidence>
<feature type="domain" description="GGDEF" evidence="5">
    <location>
        <begin position="487"/>
        <end position="621"/>
    </location>
</feature>
<dbReference type="InterPro" id="IPR000160">
    <property type="entry name" value="GGDEF_dom"/>
</dbReference>
<dbReference type="NCBIfam" id="TIGR00254">
    <property type="entry name" value="GGDEF"/>
    <property type="match status" value="1"/>
</dbReference>
<dbReference type="GO" id="GO:0003824">
    <property type="term" value="F:catalytic activity"/>
    <property type="evidence" value="ECO:0007669"/>
    <property type="project" value="UniProtKB-ARBA"/>
</dbReference>
<dbReference type="Pfam" id="PF00989">
    <property type="entry name" value="PAS"/>
    <property type="match status" value="1"/>
</dbReference>
<dbReference type="CDD" id="cd00130">
    <property type="entry name" value="PAS"/>
    <property type="match status" value="1"/>
</dbReference>